<name>A0A917TYF5_9BACI</name>
<evidence type="ECO:0008006" key="4">
    <source>
        <dbReference type="Google" id="ProtNLM"/>
    </source>
</evidence>
<organism evidence="2 3">
    <name type="scientific">Paraliobacillus quinghaiensis</name>
    <dbReference type="NCBI Taxonomy" id="470815"/>
    <lineage>
        <taxon>Bacteria</taxon>
        <taxon>Bacillati</taxon>
        <taxon>Bacillota</taxon>
        <taxon>Bacilli</taxon>
        <taxon>Bacillales</taxon>
        <taxon>Bacillaceae</taxon>
        <taxon>Paraliobacillus</taxon>
    </lineage>
</organism>
<sequence length="109" mass="12813">MNLRTGLLALVFSVIMIGSGILTVGAEPDHHHKPKFQDVELNEEQMKELKIRYEDLINQRKGIIEKYKEFGVLSEEDATKMQEYLDLYLEKLESDGFIPKWGERKHRHQ</sequence>
<dbReference type="RefSeq" id="WP_117157006.1">
    <property type="nucleotide sequence ID" value="NZ_BMLG01000027.1"/>
</dbReference>
<evidence type="ECO:0000256" key="1">
    <source>
        <dbReference type="SAM" id="Coils"/>
    </source>
</evidence>
<evidence type="ECO:0000313" key="3">
    <source>
        <dbReference type="Proteomes" id="UP000618460"/>
    </source>
</evidence>
<comment type="caution">
    <text evidence="2">The sequence shown here is derived from an EMBL/GenBank/DDBJ whole genome shotgun (WGS) entry which is preliminary data.</text>
</comment>
<dbReference type="InterPro" id="IPR024485">
    <property type="entry name" value="DUF2680"/>
</dbReference>
<dbReference type="OrthoDB" id="2883543at2"/>
<protein>
    <recommendedName>
        <fullName evidence="4">DUF2680 domain-containing protein</fullName>
    </recommendedName>
</protein>
<reference evidence="2" key="1">
    <citation type="journal article" date="2014" name="Int. J. Syst. Evol. Microbiol.">
        <title>Complete genome sequence of Corynebacterium casei LMG S-19264T (=DSM 44701T), isolated from a smear-ripened cheese.</title>
        <authorList>
            <consortium name="US DOE Joint Genome Institute (JGI-PGF)"/>
            <person name="Walter F."/>
            <person name="Albersmeier A."/>
            <person name="Kalinowski J."/>
            <person name="Ruckert C."/>
        </authorList>
    </citation>
    <scope>NUCLEOTIDE SEQUENCE</scope>
    <source>
        <strain evidence="2">CGMCC 1.6333</strain>
    </source>
</reference>
<proteinExistence type="predicted"/>
<accession>A0A917TYF5</accession>
<keyword evidence="1" id="KW-0175">Coiled coil</keyword>
<dbReference type="Pfam" id="PF10925">
    <property type="entry name" value="DUF2680"/>
    <property type="match status" value="1"/>
</dbReference>
<dbReference type="EMBL" id="BMLG01000027">
    <property type="protein sequence ID" value="GGM41630.1"/>
    <property type="molecule type" value="Genomic_DNA"/>
</dbReference>
<reference evidence="2" key="2">
    <citation type="submission" date="2020-09" db="EMBL/GenBank/DDBJ databases">
        <authorList>
            <person name="Sun Q."/>
            <person name="Zhou Y."/>
        </authorList>
    </citation>
    <scope>NUCLEOTIDE SEQUENCE</scope>
    <source>
        <strain evidence="2">CGMCC 1.6333</strain>
    </source>
</reference>
<keyword evidence="3" id="KW-1185">Reference proteome</keyword>
<evidence type="ECO:0000313" key="2">
    <source>
        <dbReference type="EMBL" id="GGM41630.1"/>
    </source>
</evidence>
<dbReference type="AlphaFoldDB" id="A0A917TYF5"/>
<dbReference type="Proteomes" id="UP000618460">
    <property type="component" value="Unassembled WGS sequence"/>
</dbReference>
<gene>
    <name evidence="2" type="ORF">GCM10011351_29710</name>
</gene>
<feature type="coiled-coil region" evidence="1">
    <location>
        <begin position="39"/>
        <end position="66"/>
    </location>
</feature>